<dbReference type="AlphaFoldDB" id="A0A8H7DGJ9"/>
<gene>
    <name evidence="1" type="ORF">MSAN_00781300</name>
</gene>
<organism evidence="1 2">
    <name type="scientific">Mycena sanguinolenta</name>
    <dbReference type="NCBI Taxonomy" id="230812"/>
    <lineage>
        <taxon>Eukaryota</taxon>
        <taxon>Fungi</taxon>
        <taxon>Dikarya</taxon>
        <taxon>Basidiomycota</taxon>
        <taxon>Agaricomycotina</taxon>
        <taxon>Agaricomycetes</taxon>
        <taxon>Agaricomycetidae</taxon>
        <taxon>Agaricales</taxon>
        <taxon>Marasmiineae</taxon>
        <taxon>Mycenaceae</taxon>
        <taxon>Mycena</taxon>
    </lineage>
</organism>
<comment type="caution">
    <text evidence="1">The sequence shown here is derived from an EMBL/GenBank/DDBJ whole genome shotgun (WGS) entry which is preliminary data.</text>
</comment>
<dbReference type="EMBL" id="JACAZH010000004">
    <property type="protein sequence ID" value="KAF7371443.1"/>
    <property type="molecule type" value="Genomic_DNA"/>
</dbReference>
<name>A0A8H7DGJ9_9AGAR</name>
<accession>A0A8H7DGJ9</accession>
<evidence type="ECO:0000313" key="2">
    <source>
        <dbReference type="Proteomes" id="UP000623467"/>
    </source>
</evidence>
<keyword evidence="2" id="KW-1185">Reference proteome</keyword>
<proteinExistence type="predicted"/>
<dbReference type="Proteomes" id="UP000623467">
    <property type="component" value="Unassembled WGS sequence"/>
</dbReference>
<sequence>MKLLRIRWDGYVARMTPSRKVMELHIMLVLKRSTTVFAECYKWMEAAKDIRYLAHWTTALLRECRYLRHPPQYNTQAAFSPNPSNLQLQDPIWIIKYMLLSAMAI</sequence>
<evidence type="ECO:0000313" key="1">
    <source>
        <dbReference type="EMBL" id="KAF7371443.1"/>
    </source>
</evidence>
<protein>
    <submittedName>
        <fullName evidence="1">Uncharacterized protein</fullName>
    </submittedName>
</protein>
<reference evidence="1" key="1">
    <citation type="submission" date="2020-05" db="EMBL/GenBank/DDBJ databases">
        <title>Mycena genomes resolve the evolution of fungal bioluminescence.</title>
        <authorList>
            <person name="Tsai I.J."/>
        </authorList>
    </citation>
    <scope>NUCLEOTIDE SEQUENCE</scope>
    <source>
        <strain evidence="1">160909Yilan</strain>
    </source>
</reference>